<comment type="similarity">
    <text evidence="12">Belongs to the phospholipase D family. Cardiolipin synthase subfamily.</text>
</comment>
<organism evidence="15 16">
    <name type="scientific">Paenibacillus yanchengensis</name>
    <dbReference type="NCBI Taxonomy" id="2035833"/>
    <lineage>
        <taxon>Bacteria</taxon>
        <taxon>Bacillati</taxon>
        <taxon>Bacillota</taxon>
        <taxon>Bacilli</taxon>
        <taxon>Bacillales</taxon>
        <taxon>Paenibacillaceae</taxon>
        <taxon>Paenibacillus</taxon>
    </lineage>
</organism>
<feature type="domain" description="PLD phosphodiesterase" evidence="14">
    <location>
        <begin position="395"/>
        <end position="422"/>
    </location>
</feature>
<feature type="active site" evidence="12">
    <location>
        <position position="222"/>
    </location>
</feature>
<dbReference type="Pfam" id="PF13091">
    <property type="entry name" value="PLDc_2"/>
    <property type="match status" value="2"/>
</dbReference>
<feature type="active site" evidence="12">
    <location>
        <position position="402"/>
    </location>
</feature>
<gene>
    <name evidence="15" type="primary">cls</name>
    <name evidence="15" type="ORF">ACFSJH_17440</name>
</gene>
<keyword evidence="10 12" id="KW-0594">Phospholipid biosynthesis</keyword>
<evidence type="ECO:0000256" key="7">
    <source>
        <dbReference type="ARBA" id="ARBA00022989"/>
    </source>
</evidence>
<name>A0ABW4YP94_9BACL</name>
<dbReference type="InterPro" id="IPR025202">
    <property type="entry name" value="PLD-like_dom"/>
</dbReference>
<comment type="catalytic activity">
    <reaction evidence="12">
        <text>2 a 1,2-diacyl-sn-glycero-3-phospho-(1'-sn-glycerol) = a cardiolipin + glycerol</text>
        <dbReference type="Rhea" id="RHEA:31451"/>
        <dbReference type="ChEBI" id="CHEBI:17754"/>
        <dbReference type="ChEBI" id="CHEBI:62237"/>
        <dbReference type="ChEBI" id="CHEBI:64716"/>
    </reaction>
</comment>
<sequence>MGLMQNITIIVFLLNIFLAITIIFLERRNVTATWSWVLILFFIPVLGFILYLVLGQKLKKRKLTKLLGDHRIIIQSAIENQAEQMQSNQMEYADPSTATYRDILYMNLMTSQAIYTSDNEVDIFIDGNEKFDALISDIETATHHIHLIYYIVRDDALGRRLMHVLTEKAKQGLEIKFLYDHIGSSRLTKRFFAQFLEAGGEAVAFFPSRIPYLNLKINYRNHRKLVVIDGRVGYIGGFNIGDEYLGLNKNLGYWRDTHLKIMGHAVLQMQAQFLMDWNLATNSTLELIEPYFPVANYSGNGIGMQLVSSGPDSEYQQIKNAFIKLIYSARETIAFQTPYFIPDESFMTALRIAAKCGVDVKIMLPNKPDHFFVYWASNSYLGALLDVGIKVYLYENGFLHAKTLVVDGKVASVGTANLDIRSFKLNFEINAFIYDTRTAVKLMDIFEQDKEKSTELTKEMYEQRSVANRFKESISRLLSPIL</sequence>
<dbReference type="Proteomes" id="UP001597362">
    <property type="component" value="Unassembled WGS sequence"/>
</dbReference>
<keyword evidence="11 12" id="KW-1208">Phospholipid metabolism</keyword>
<evidence type="ECO:0000256" key="11">
    <source>
        <dbReference type="ARBA" id="ARBA00023264"/>
    </source>
</evidence>
<dbReference type="CDD" id="cd09110">
    <property type="entry name" value="PLDc_CLS_1"/>
    <property type="match status" value="1"/>
</dbReference>
<feature type="transmembrane region" description="Helical" evidence="12">
    <location>
        <begin position="31"/>
        <end position="54"/>
    </location>
</feature>
<dbReference type="InterPro" id="IPR001736">
    <property type="entry name" value="PLipase_D/transphosphatidylase"/>
</dbReference>
<keyword evidence="16" id="KW-1185">Reference proteome</keyword>
<comment type="subcellular location">
    <subcellularLocation>
        <location evidence="1 12">Cell membrane</location>
        <topology evidence="1 12">Multi-pass membrane protein</topology>
    </subcellularLocation>
</comment>
<keyword evidence="7 12" id="KW-1133">Transmembrane helix</keyword>
<evidence type="ECO:0000256" key="8">
    <source>
        <dbReference type="ARBA" id="ARBA00023098"/>
    </source>
</evidence>
<dbReference type="Pfam" id="PF13396">
    <property type="entry name" value="PLDc_N"/>
    <property type="match status" value="1"/>
</dbReference>
<evidence type="ECO:0000256" key="2">
    <source>
        <dbReference type="ARBA" id="ARBA00022475"/>
    </source>
</evidence>
<evidence type="ECO:0000256" key="5">
    <source>
        <dbReference type="ARBA" id="ARBA00022692"/>
    </source>
</evidence>
<evidence type="ECO:0000256" key="9">
    <source>
        <dbReference type="ARBA" id="ARBA00023136"/>
    </source>
</evidence>
<dbReference type="PROSITE" id="PS50035">
    <property type="entry name" value="PLD"/>
    <property type="match status" value="2"/>
</dbReference>
<evidence type="ECO:0000256" key="1">
    <source>
        <dbReference type="ARBA" id="ARBA00004651"/>
    </source>
</evidence>
<protein>
    <recommendedName>
        <fullName evidence="12 13">Cardiolipin synthase</fullName>
        <shortName evidence="12">CL synthase</shortName>
        <ecNumber evidence="12 13">2.7.8.-</ecNumber>
    </recommendedName>
</protein>
<accession>A0ABW4YP94</accession>
<dbReference type="HAMAP" id="MF_01916">
    <property type="entry name" value="Cardiolipin_synth_Cls"/>
    <property type="match status" value="1"/>
</dbReference>
<dbReference type="RefSeq" id="WP_377774764.1">
    <property type="nucleotide sequence ID" value="NZ_JBHUHO010000040.1"/>
</dbReference>
<dbReference type="EMBL" id="JBHUHO010000040">
    <property type="protein sequence ID" value="MFD2117518.1"/>
    <property type="molecule type" value="Genomic_DNA"/>
</dbReference>
<feature type="active site" evidence="12">
    <location>
        <position position="400"/>
    </location>
</feature>
<reference evidence="16" key="1">
    <citation type="journal article" date="2019" name="Int. J. Syst. Evol. Microbiol.">
        <title>The Global Catalogue of Microorganisms (GCM) 10K type strain sequencing project: providing services to taxonomists for standard genome sequencing and annotation.</title>
        <authorList>
            <consortium name="The Broad Institute Genomics Platform"/>
            <consortium name="The Broad Institute Genome Sequencing Center for Infectious Disease"/>
            <person name="Wu L."/>
            <person name="Ma J."/>
        </authorList>
    </citation>
    <scope>NUCLEOTIDE SEQUENCE [LARGE SCALE GENOMIC DNA]</scope>
    <source>
        <strain evidence="16">GH52</strain>
    </source>
</reference>
<evidence type="ECO:0000256" key="10">
    <source>
        <dbReference type="ARBA" id="ARBA00023209"/>
    </source>
</evidence>
<evidence type="ECO:0000256" key="6">
    <source>
        <dbReference type="ARBA" id="ARBA00022737"/>
    </source>
</evidence>
<evidence type="ECO:0000256" key="3">
    <source>
        <dbReference type="ARBA" id="ARBA00022516"/>
    </source>
</evidence>
<feature type="transmembrane region" description="Helical" evidence="12">
    <location>
        <begin position="7"/>
        <end position="25"/>
    </location>
</feature>
<keyword evidence="6" id="KW-0677">Repeat</keyword>
<proteinExistence type="inferred from homology"/>
<dbReference type="InterPro" id="IPR027379">
    <property type="entry name" value="CLS_N"/>
</dbReference>
<keyword evidence="2 12" id="KW-1003">Cell membrane</keyword>
<keyword evidence="8 12" id="KW-0443">Lipid metabolism</keyword>
<evidence type="ECO:0000256" key="4">
    <source>
        <dbReference type="ARBA" id="ARBA00022679"/>
    </source>
</evidence>
<dbReference type="Gene3D" id="3.30.870.10">
    <property type="entry name" value="Endonuclease Chain A"/>
    <property type="match status" value="2"/>
</dbReference>
<dbReference type="InterPro" id="IPR022924">
    <property type="entry name" value="Cardiolipin_synthase"/>
</dbReference>
<dbReference type="EC" id="2.7.8.-" evidence="12 13"/>
<evidence type="ECO:0000259" key="14">
    <source>
        <dbReference type="PROSITE" id="PS50035"/>
    </source>
</evidence>
<keyword evidence="3 12" id="KW-0444">Lipid biosynthesis</keyword>
<feature type="active site" evidence="12">
    <location>
        <position position="229"/>
    </location>
</feature>
<comment type="caution">
    <text evidence="15">The sequence shown here is derived from an EMBL/GenBank/DDBJ whole genome shotgun (WGS) entry which is preliminary data.</text>
</comment>
<dbReference type="SMART" id="SM00155">
    <property type="entry name" value="PLDc"/>
    <property type="match status" value="2"/>
</dbReference>
<evidence type="ECO:0000256" key="12">
    <source>
        <dbReference type="HAMAP-Rule" id="MF_01916"/>
    </source>
</evidence>
<evidence type="ECO:0000256" key="13">
    <source>
        <dbReference type="NCBIfam" id="TIGR04265"/>
    </source>
</evidence>
<feature type="domain" description="PLD phosphodiesterase" evidence="14">
    <location>
        <begin position="217"/>
        <end position="244"/>
    </location>
</feature>
<keyword evidence="9 12" id="KW-0472">Membrane</keyword>
<dbReference type="PANTHER" id="PTHR21248:SF22">
    <property type="entry name" value="PHOSPHOLIPASE D"/>
    <property type="match status" value="1"/>
</dbReference>
<dbReference type="CDD" id="cd09112">
    <property type="entry name" value="PLDc_CLS_2"/>
    <property type="match status" value="1"/>
</dbReference>
<evidence type="ECO:0000313" key="16">
    <source>
        <dbReference type="Proteomes" id="UP001597362"/>
    </source>
</evidence>
<feature type="active site" evidence="12">
    <location>
        <position position="224"/>
    </location>
</feature>
<dbReference type="NCBIfam" id="TIGR04265">
    <property type="entry name" value="bac_cardiolipin"/>
    <property type="match status" value="1"/>
</dbReference>
<keyword evidence="5 12" id="KW-0812">Transmembrane</keyword>
<dbReference type="PANTHER" id="PTHR21248">
    <property type="entry name" value="CARDIOLIPIN SYNTHASE"/>
    <property type="match status" value="1"/>
</dbReference>
<dbReference type="InterPro" id="IPR030874">
    <property type="entry name" value="Cardiolipin_synth_Firmi"/>
</dbReference>
<evidence type="ECO:0000313" key="15">
    <source>
        <dbReference type="EMBL" id="MFD2117518.1"/>
    </source>
</evidence>
<dbReference type="SUPFAM" id="SSF56024">
    <property type="entry name" value="Phospholipase D/nuclease"/>
    <property type="match status" value="2"/>
</dbReference>
<comment type="function">
    <text evidence="12">Catalyzes the reversible phosphatidyl group transfer from one phosphatidylglycerol molecule to another to form cardiolipin (CL) (diphosphatidylglycerol) and glycerol.</text>
</comment>
<feature type="active site" evidence="12">
    <location>
        <position position="407"/>
    </location>
</feature>
<keyword evidence="4 12" id="KW-0808">Transferase</keyword>